<accession>A0ABT9ZUA3</accession>
<keyword evidence="1" id="KW-0812">Transmembrane</keyword>
<dbReference type="Proteomes" id="UP001230005">
    <property type="component" value="Unassembled WGS sequence"/>
</dbReference>
<proteinExistence type="predicted"/>
<evidence type="ECO:0008006" key="4">
    <source>
        <dbReference type="Google" id="ProtNLM"/>
    </source>
</evidence>
<evidence type="ECO:0000256" key="1">
    <source>
        <dbReference type="SAM" id="Phobius"/>
    </source>
</evidence>
<keyword evidence="3" id="KW-1185">Reference proteome</keyword>
<evidence type="ECO:0000313" key="3">
    <source>
        <dbReference type="Proteomes" id="UP001230005"/>
    </source>
</evidence>
<dbReference type="RefSeq" id="WP_307325295.1">
    <property type="nucleotide sequence ID" value="NZ_JAUSUG010000007.1"/>
</dbReference>
<comment type="caution">
    <text evidence="2">The sequence shown here is derived from an EMBL/GenBank/DDBJ whole genome shotgun (WGS) entry which is preliminary data.</text>
</comment>
<keyword evidence="1" id="KW-1133">Transmembrane helix</keyword>
<protein>
    <recommendedName>
        <fullName evidence="4">Regulatory protein YycH-like domain-containing protein</fullName>
    </recommendedName>
</protein>
<keyword evidence="1" id="KW-0472">Membrane</keyword>
<gene>
    <name evidence="2" type="ORF">J2S74_002198</name>
</gene>
<feature type="transmembrane region" description="Helical" evidence="1">
    <location>
        <begin position="6"/>
        <end position="22"/>
    </location>
</feature>
<evidence type="ECO:0000313" key="2">
    <source>
        <dbReference type="EMBL" id="MDQ0254819.1"/>
    </source>
</evidence>
<reference evidence="2 3" key="1">
    <citation type="submission" date="2023-07" db="EMBL/GenBank/DDBJ databases">
        <title>Genomic Encyclopedia of Type Strains, Phase IV (KMG-IV): sequencing the most valuable type-strain genomes for metagenomic binning, comparative biology and taxonomic classification.</title>
        <authorList>
            <person name="Goeker M."/>
        </authorList>
    </citation>
    <scope>NUCLEOTIDE SEQUENCE [LARGE SCALE GENOMIC DNA]</scope>
    <source>
        <strain evidence="2 3">DSM 9768</strain>
    </source>
</reference>
<name>A0ABT9ZUA3_9BACI</name>
<sequence length="295" mass="34531">MKNFQIIVTVALSIILIMNYNLTTRVKELENQLVHISLDQHQIINTVHGQTSNIQNIINDIREEQSWISHINIDVETLSTEEQQILGKFEWQIKELPSNAEVVFNYSVGNNGYYTTIPAEEIQNGLFQVLIPFETDLEPRWHMSRAYSQQRGMVVEEYEEMVPYTEEEMRFFVSMSFDGMVKSGNQQVANIGHYATNYYGTIFTHIHTRNEEVTIDVTSELYDSPIPIEKVYLLKYQNGELINEIQMLTDQDPNNNYRPFHFWLDQPLETGTFTRLVIKAVYNNGETFEKEVYPH</sequence>
<organism evidence="2 3">
    <name type="scientific">Evansella vedderi</name>
    <dbReference type="NCBI Taxonomy" id="38282"/>
    <lineage>
        <taxon>Bacteria</taxon>
        <taxon>Bacillati</taxon>
        <taxon>Bacillota</taxon>
        <taxon>Bacilli</taxon>
        <taxon>Bacillales</taxon>
        <taxon>Bacillaceae</taxon>
        <taxon>Evansella</taxon>
    </lineage>
</organism>
<dbReference type="EMBL" id="JAUSUG010000007">
    <property type="protein sequence ID" value="MDQ0254819.1"/>
    <property type="molecule type" value="Genomic_DNA"/>
</dbReference>